<keyword evidence="1" id="KW-0378">Hydrolase</keyword>
<gene>
    <name evidence="3" type="ORF">JL09_g3070</name>
</gene>
<dbReference type="Proteomes" id="UP000029867">
    <property type="component" value="Unassembled WGS sequence"/>
</dbReference>
<keyword evidence="1" id="KW-0460">Magnesium</keyword>
<evidence type="ECO:0000313" key="3">
    <source>
        <dbReference type="EMBL" id="KGK37790.1"/>
    </source>
</evidence>
<feature type="domain" description="PPM-type phosphatase" evidence="2">
    <location>
        <begin position="141"/>
        <end position="413"/>
    </location>
</feature>
<evidence type="ECO:0000259" key="2">
    <source>
        <dbReference type="PROSITE" id="PS51746"/>
    </source>
</evidence>
<evidence type="ECO:0000256" key="1">
    <source>
        <dbReference type="RuleBase" id="RU366020"/>
    </source>
</evidence>
<dbReference type="PANTHER" id="PTHR12320:SF1">
    <property type="entry name" value="PROTEIN PHOSPHATASE PTC7 HOMOLOG"/>
    <property type="match status" value="1"/>
</dbReference>
<comment type="catalytic activity">
    <reaction evidence="1">
        <text>O-phospho-L-seryl-[protein] + H2O = L-seryl-[protein] + phosphate</text>
        <dbReference type="Rhea" id="RHEA:20629"/>
        <dbReference type="Rhea" id="RHEA-COMP:9863"/>
        <dbReference type="Rhea" id="RHEA-COMP:11604"/>
        <dbReference type="ChEBI" id="CHEBI:15377"/>
        <dbReference type="ChEBI" id="CHEBI:29999"/>
        <dbReference type="ChEBI" id="CHEBI:43474"/>
        <dbReference type="ChEBI" id="CHEBI:83421"/>
        <dbReference type="EC" id="3.1.3.16"/>
    </reaction>
</comment>
<dbReference type="EC" id="3.1.3.16" evidence="1"/>
<keyword evidence="1" id="KW-0479">Metal-binding</keyword>
<dbReference type="VEuPathDB" id="FungiDB:C5L36_0A05550"/>
<dbReference type="GO" id="GO:1904775">
    <property type="term" value="P:positive regulation of ubiquinone biosynthetic process"/>
    <property type="evidence" value="ECO:0007669"/>
    <property type="project" value="EnsemblFungi"/>
</dbReference>
<comment type="catalytic activity">
    <reaction evidence="1">
        <text>O-phospho-L-threonyl-[protein] + H2O = L-threonyl-[protein] + phosphate</text>
        <dbReference type="Rhea" id="RHEA:47004"/>
        <dbReference type="Rhea" id="RHEA-COMP:11060"/>
        <dbReference type="Rhea" id="RHEA-COMP:11605"/>
        <dbReference type="ChEBI" id="CHEBI:15377"/>
        <dbReference type="ChEBI" id="CHEBI:30013"/>
        <dbReference type="ChEBI" id="CHEBI:43474"/>
        <dbReference type="ChEBI" id="CHEBI:61977"/>
        <dbReference type="EC" id="3.1.3.16"/>
    </reaction>
</comment>
<reference evidence="4" key="1">
    <citation type="journal article" date="2014" name="Microb. Cell Fact.">
        <title>Exploiting Issatchenkia orientalis SD108 for succinic acid production.</title>
        <authorList>
            <person name="Xiao H."/>
            <person name="Shao Z."/>
            <person name="Jiang Y."/>
            <person name="Dole S."/>
            <person name="Zhao H."/>
        </authorList>
    </citation>
    <scope>NUCLEOTIDE SEQUENCE [LARGE SCALE GENOMIC DNA]</scope>
    <source>
        <strain evidence="4">SD108</strain>
    </source>
</reference>
<dbReference type="GO" id="GO:0005635">
    <property type="term" value="C:nuclear envelope"/>
    <property type="evidence" value="ECO:0007669"/>
    <property type="project" value="EnsemblFungi"/>
</dbReference>
<accession>A0A099NYT7</accession>
<comment type="caution">
    <text evidence="3">The sequence shown here is derived from an EMBL/GenBank/DDBJ whole genome shotgun (WGS) entry which is preliminary data.</text>
</comment>
<comment type="similarity">
    <text evidence="1">Belongs to the PP2C family.</text>
</comment>
<dbReference type="InterPro" id="IPR036457">
    <property type="entry name" value="PPM-type-like_dom_sf"/>
</dbReference>
<protein>
    <recommendedName>
        <fullName evidence="1">Protein phosphatase</fullName>
        <ecNumber evidence="1">3.1.3.16</ecNumber>
    </recommendedName>
</protein>
<sequence>MSKRIVAITSKLLDGNILARPNVTLKIKYTLPSIQTGNQRAGFHSSRQKHRTKNANISFSNEYGSFKNSNSCFTKIGSTRKFSSSTDEAFRRFRSFANGEQFTKVFVDSALSYTVSVAYSPKDRLKNNASADDGVYDDGEFVQNFKLLNAKNVYESPTGEDNYILAYTEIGIVVGVLDGVGGWAEQGYDSSAISRELANKITKIYSESPKLTPMEILSLAYEQVKEEGIVKVGSTTVCFGIIDGNNGRLSTLNLGDSWFGVFRKDENEKYKCIQQSSEQVHYFNAPYQLSVIPQDFLDAAKKRGTAYLMNEPDECDNYESKLRSGDIVVFTTDGMVDNILPEDIELYLNDNVNDGVNLNESLGSLNKNLVQQTTVLSLNTNYKSVFSQKLTSLTNQDYIGGKPDDITSVMVYVK</sequence>
<dbReference type="Gene3D" id="3.60.40.10">
    <property type="entry name" value="PPM-type phosphatase domain"/>
    <property type="match status" value="1"/>
</dbReference>
<proteinExistence type="inferred from homology"/>
<dbReference type="PANTHER" id="PTHR12320">
    <property type="entry name" value="PROTEIN PHOSPHATASE 2C"/>
    <property type="match status" value="1"/>
</dbReference>
<comment type="cofactor">
    <cofactor evidence="1">
        <name>Mn(2+)</name>
        <dbReference type="ChEBI" id="CHEBI:29035"/>
    </cofactor>
</comment>
<dbReference type="SMART" id="SM00331">
    <property type="entry name" value="PP2C_SIG"/>
    <property type="match status" value="1"/>
</dbReference>
<keyword evidence="1" id="KW-0464">Manganese</keyword>
<dbReference type="AlphaFoldDB" id="A0A099NYT7"/>
<dbReference type="GO" id="GO:0046872">
    <property type="term" value="F:metal ion binding"/>
    <property type="evidence" value="ECO:0007669"/>
    <property type="project" value="UniProtKB-UniRule"/>
</dbReference>
<dbReference type="PROSITE" id="PS51746">
    <property type="entry name" value="PPM_2"/>
    <property type="match status" value="1"/>
</dbReference>
<evidence type="ECO:0000313" key="4">
    <source>
        <dbReference type="Proteomes" id="UP000029867"/>
    </source>
</evidence>
<dbReference type="InterPro" id="IPR001932">
    <property type="entry name" value="PPM-type_phosphatase-like_dom"/>
</dbReference>
<comment type="cofactor">
    <cofactor evidence="1">
        <name>Mg(2+)</name>
        <dbReference type="ChEBI" id="CHEBI:18420"/>
    </cofactor>
</comment>
<dbReference type="InterPro" id="IPR039123">
    <property type="entry name" value="PPTC7"/>
</dbReference>
<dbReference type="EMBL" id="JQFK01000029">
    <property type="protein sequence ID" value="KGK37790.1"/>
    <property type="molecule type" value="Genomic_DNA"/>
</dbReference>
<dbReference type="SMART" id="SM00332">
    <property type="entry name" value="PP2Cc"/>
    <property type="match status" value="1"/>
</dbReference>
<dbReference type="GO" id="GO:0004722">
    <property type="term" value="F:protein serine/threonine phosphatase activity"/>
    <property type="evidence" value="ECO:0007669"/>
    <property type="project" value="UniProtKB-EC"/>
</dbReference>
<dbReference type="GO" id="GO:0005739">
    <property type="term" value="C:mitochondrion"/>
    <property type="evidence" value="ECO:0007669"/>
    <property type="project" value="EnsemblFungi"/>
</dbReference>
<dbReference type="SUPFAM" id="SSF81606">
    <property type="entry name" value="PP2C-like"/>
    <property type="match status" value="1"/>
</dbReference>
<keyword evidence="1" id="KW-0904">Protein phosphatase</keyword>
<name>A0A099NYT7_PICKU</name>
<dbReference type="eggNOG" id="KOG1379">
    <property type="taxonomic scope" value="Eukaryota"/>
</dbReference>
<organism evidence="3 4">
    <name type="scientific">Pichia kudriavzevii</name>
    <name type="common">Yeast</name>
    <name type="synonym">Issatchenkia orientalis</name>
    <dbReference type="NCBI Taxonomy" id="4909"/>
    <lineage>
        <taxon>Eukaryota</taxon>
        <taxon>Fungi</taxon>
        <taxon>Dikarya</taxon>
        <taxon>Ascomycota</taxon>
        <taxon>Saccharomycotina</taxon>
        <taxon>Pichiomycetes</taxon>
        <taxon>Pichiales</taxon>
        <taxon>Pichiaceae</taxon>
        <taxon>Pichia</taxon>
    </lineage>
</organism>
<dbReference type="HOGENOM" id="CLU_029404_7_0_1"/>